<feature type="transmembrane region" description="Helical" evidence="7">
    <location>
        <begin position="40"/>
        <end position="58"/>
    </location>
</feature>
<keyword evidence="3 7" id="KW-0812">Transmembrane</keyword>
<sequence length="441" mass="44892">MSADIRRLPEGRGVGEPPRPPLREPAFRTLWLGDLAARSAHQITAFALPLLVVTLLAGSGTQVGLVGAAQFVPVLAFSLLVGTWTARTSLRWILVTGNAARGVVLFGIGALAATDRLVFTTLLVGAFLIGSAAVLHDIGSQVTAPRLLDGDRLVAGNGLLQATTSVTQMAGPAAAGFIVQSAGASWAAVVTGALFCAAAMAMAALPARALRPATDRGDAPTIRAGLAYVWRSRPIRDLCVQSALFNLHEQAFATVFLVYGVRTLGLSGGLIGLVIGLGSVGALVGSLVAGRVGARLHLGRALTVSITVAALGLLLVPGLAAAGTATVLLGAGFVINGAALAVYNVLAVTVRQQVPPPVLLGAVTASYRIAAFGSLPVGALLGGVLADLAGATTAVWVVAVSLTVSSLLLYASPLRRAAQMSEVRALADTTTRKERSIRHGD</sequence>
<dbReference type="RefSeq" id="WP_091393927.1">
    <property type="nucleotide sequence ID" value="NZ_FMCR01000001.1"/>
</dbReference>
<comment type="subcellular location">
    <subcellularLocation>
        <location evidence="1">Cell membrane</location>
        <topology evidence="1">Multi-pass membrane protein</topology>
    </subcellularLocation>
</comment>
<dbReference type="GO" id="GO:0005886">
    <property type="term" value="C:plasma membrane"/>
    <property type="evidence" value="ECO:0007669"/>
    <property type="project" value="UniProtKB-SubCell"/>
</dbReference>
<evidence type="ECO:0000256" key="1">
    <source>
        <dbReference type="ARBA" id="ARBA00004651"/>
    </source>
</evidence>
<organism evidence="8 9">
    <name type="scientific">Micromonospora saelicesensis</name>
    <dbReference type="NCBI Taxonomy" id="285676"/>
    <lineage>
        <taxon>Bacteria</taxon>
        <taxon>Bacillati</taxon>
        <taxon>Actinomycetota</taxon>
        <taxon>Actinomycetes</taxon>
        <taxon>Micromonosporales</taxon>
        <taxon>Micromonosporaceae</taxon>
        <taxon>Micromonospora</taxon>
    </lineage>
</organism>
<evidence type="ECO:0000313" key="8">
    <source>
        <dbReference type="EMBL" id="SCE66368.1"/>
    </source>
</evidence>
<dbReference type="Gene3D" id="1.20.1250.20">
    <property type="entry name" value="MFS general substrate transporter like domains"/>
    <property type="match status" value="1"/>
</dbReference>
<dbReference type="AlphaFoldDB" id="A0A1C4U3S5"/>
<feature type="transmembrane region" description="Helical" evidence="7">
    <location>
        <begin position="266"/>
        <end position="289"/>
    </location>
</feature>
<dbReference type="EMBL" id="FMCR01000001">
    <property type="protein sequence ID" value="SCE66368.1"/>
    <property type="molecule type" value="Genomic_DNA"/>
</dbReference>
<evidence type="ECO:0000256" key="3">
    <source>
        <dbReference type="ARBA" id="ARBA00022692"/>
    </source>
</evidence>
<feature type="transmembrane region" description="Helical" evidence="7">
    <location>
        <begin position="327"/>
        <end position="346"/>
    </location>
</feature>
<feature type="transmembrane region" description="Helical" evidence="7">
    <location>
        <begin position="117"/>
        <end position="138"/>
    </location>
</feature>
<gene>
    <name evidence="8" type="ORF">GA0070561_0684</name>
</gene>
<dbReference type="PANTHER" id="PTHR23513">
    <property type="entry name" value="INTEGRAL MEMBRANE EFFLUX PROTEIN-RELATED"/>
    <property type="match status" value="1"/>
</dbReference>
<dbReference type="Pfam" id="PF07690">
    <property type="entry name" value="MFS_1"/>
    <property type="match status" value="1"/>
</dbReference>
<feature type="transmembrane region" description="Helical" evidence="7">
    <location>
        <begin position="388"/>
        <end position="411"/>
    </location>
</feature>
<reference evidence="8 9" key="1">
    <citation type="submission" date="2016-06" db="EMBL/GenBank/DDBJ databases">
        <authorList>
            <person name="Kjaerup R.B."/>
            <person name="Dalgaard T.S."/>
            <person name="Juul-Madsen H.R."/>
        </authorList>
    </citation>
    <scope>NUCLEOTIDE SEQUENCE [LARGE SCALE GENOMIC DNA]</scope>
    <source>
        <strain evidence="8 9">DSM 44871</strain>
    </source>
</reference>
<dbReference type="InterPro" id="IPR011701">
    <property type="entry name" value="MFS"/>
</dbReference>
<proteinExistence type="predicted"/>
<dbReference type="Proteomes" id="UP000198864">
    <property type="component" value="Unassembled WGS sequence"/>
</dbReference>
<evidence type="ECO:0000256" key="6">
    <source>
        <dbReference type="SAM" id="MobiDB-lite"/>
    </source>
</evidence>
<feature type="transmembrane region" description="Helical" evidence="7">
    <location>
        <begin position="358"/>
        <end position="382"/>
    </location>
</feature>
<evidence type="ECO:0000256" key="2">
    <source>
        <dbReference type="ARBA" id="ARBA00022475"/>
    </source>
</evidence>
<feature type="region of interest" description="Disordered" evidence="6">
    <location>
        <begin position="1"/>
        <end position="21"/>
    </location>
</feature>
<evidence type="ECO:0000256" key="4">
    <source>
        <dbReference type="ARBA" id="ARBA00022989"/>
    </source>
</evidence>
<evidence type="ECO:0000256" key="7">
    <source>
        <dbReference type="SAM" id="Phobius"/>
    </source>
</evidence>
<keyword evidence="5 7" id="KW-0472">Membrane</keyword>
<feature type="transmembrane region" description="Helical" evidence="7">
    <location>
        <begin position="158"/>
        <end position="179"/>
    </location>
</feature>
<feature type="compositionally biased region" description="Basic and acidic residues" evidence="6">
    <location>
        <begin position="1"/>
        <end position="10"/>
    </location>
</feature>
<feature type="transmembrane region" description="Helical" evidence="7">
    <location>
        <begin position="186"/>
        <end position="205"/>
    </location>
</feature>
<feature type="transmembrane region" description="Helical" evidence="7">
    <location>
        <begin position="92"/>
        <end position="112"/>
    </location>
</feature>
<dbReference type="GO" id="GO:0022857">
    <property type="term" value="F:transmembrane transporter activity"/>
    <property type="evidence" value="ECO:0007669"/>
    <property type="project" value="InterPro"/>
</dbReference>
<dbReference type="SUPFAM" id="SSF103473">
    <property type="entry name" value="MFS general substrate transporter"/>
    <property type="match status" value="1"/>
</dbReference>
<dbReference type="InterPro" id="IPR036259">
    <property type="entry name" value="MFS_trans_sf"/>
</dbReference>
<protein>
    <submittedName>
        <fullName evidence="8">Predicted arabinose efflux permease, MFS family</fullName>
    </submittedName>
</protein>
<dbReference type="CDD" id="cd06173">
    <property type="entry name" value="MFS_MefA_like"/>
    <property type="match status" value="1"/>
</dbReference>
<keyword evidence="2" id="KW-1003">Cell membrane</keyword>
<dbReference type="PANTHER" id="PTHR23513:SF6">
    <property type="entry name" value="MAJOR FACILITATOR SUPERFAMILY ASSOCIATED DOMAIN-CONTAINING PROTEIN"/>
    <property type="match status" value="1"/>
</dbReference>
<keyword evidence="4 7" id="KW-1133">Transmembrane helix</keyword>
<name>A0A1C4U3S5_9ACTN</name>
<accession>A0A1C4U3S5</accession>
<feature type="transmembrane region" description="Helical" evidence="7">
    <location>
        <begin position="301"/>
        <end position="321"/>
    </location>
</feature>
<evidence type="ECO:0000313" key="9">
    <source>
        <dbReference type="Proteomes" id="UP000198864"/>
    </source>
</evidence>
<evidence type="ECO:0000256" key="5">
    <source>
        <dbReference type="ARBA" id="ARBA00023136"/>
    </source>
</evidence>
<dbReference type="STRING" id="285676.GA0070561_0684"/>